<gene>
    <name evidence="1" type="ORF">A2Z00_02085</name>
</gene>
<dbReference type="Proteomes" id="UP000177268">
    <property type="component" value="Unassembled WGS sequence"/>
</dbReference>
<dbReference type="EMBL" id="MFIZ01000007">
    <property type="protein sequence ID" value="OGG11992.1"/>
    <property type="molecule type" value="Genomic_DNA"/>
</dbReference>
<evidence type="ECO:0000313" key="1">
    <source>
        <dbReference type="EMBL" id="OGG11992.1"/>
    </source>
</evidence>
<protein>
    <submittedName>
        <fullName evidence="1">Uncharacterized protein</fullName>
    </submittedName>
</protein>
<evidence type="ECO:0000313" key="2">
    <source>
        <dbReference type="Proteomes" id="UP000177268"/>
    </source>
</evidence>
<name>A0A1F5ZIP1_9BACT</name>
<comment type="caution">
    <text evidence="1">The sequence shown here is derived from an EMBL/GenBank/DDBJ whole genome shotgun (WGS) entry which is preliminary data.</text>
</comment>
<proteinExistence type="predicted"/>
<organism evidence="1 2">
    <name type="scientific">Candidatus Gottesmanbacteria bacterium RBG_13_45_10</name>
    <dbReference type="NCBI Taxonomy" id="1798370"/>
    <lineage>
        <taxon>Bacteria</taxon>
        <taxon>Candidatus Gottesmaniibacteriota</taxon>
    </lineage>
</organism>
<accession>A0A1F5ZIP1</accession>
<dbReference type="AlphaFoldDB" id="A0A1F5ZIP1"/>
<sequence>MHESEQSCIRIINGHVCPDPDNKKSWELYDQDTFEARMSDSGCPGGGYDVGPAQLEYNRLARYSASKELEYQIPERQPG</sequence>
<reference evidence="1 2" key="1">
    <citation type="journal article" date="2016" name="Nat. Commun.">
        <title>Thousands of microbial genomes shed light on interconnected biogeochemical processes in an aquifer system.</title>
        <authorList>
            <person name="Anantharaman K."/>
            <person name="Brown C.T."/>
            <person name="Hug L.A."/>
            <person name="Sharon I."/>
            <person name="Castelle C.J."/>
            <person name="Probst A.J."/>
            <person name="Thomas B.C."/>
            <person name="Singh A."/>
            <person name="Wilkins M.J."/>
            <person name="Karaoz U."/>
            <person name="Brodie E.L."/>
            <person name="Williams K.H."/>
            <person name="Hubbard S.S."/>
            <person name="Banfield J.F."/>
        </authorList>
    </citation>
    <scope>NUCLEOTIDE SEQUENCE [LARGE SCALE GENOMIC DNA]</scope>
</reference>